<accession>A0A220UAK4</accession>
<evidence type="ECO:0000313" key="1">
    <source>
        <dbReference type="EMBL" id="ASK65100.1"/>
    </source>
</evidence>
<proteinExistence type="predicted"/>
<name>A0A220UAK4_9MICO</name>
<dbReference type="AlphaFoldDB" id="A0A220UAK4"/>
<dbReference type="OrthoDB" id="4791416at2"/>
<keyword evidence="2" id="KW-1185">Reference proteome</keyword>
<dbReference type="RefSeq" id="WP_089064347.1">
    <property type="nucleotide sequence ID" value="NZ_CP022316.1"/>
</dbReference>
<protein>
    <submittedName>
        <fullName evidence="1">Uncharacterized protein</fullName>
    </submittedName>
</protein>
<sequence>MSNPALFTERDAAGAFEILAAATDSPSILAVLTDEELVALGGSDAVQMTGSPFLEQLEIAEEASASIALRSLIARGLVTLDDTQTETEGDRLSTGAPAAPRVAQLDRTLAGLMTLRSAPRALMNLTRRVAEQSTAITVYVFPEGGLLEELVTADGFHHFSVPTRSAMPKRLARYIDQAQVAGAKDGTVFEGPTASLEDPAEPIAKQLADTRALTVMTASDAEGAGVQVSIMATSESVLAMDTPEGLPGSTEVRELSGAGLIDLIDAAIPEAAGL</sequence>
<organism evidence="1 2">
    <name type="scientific">Brachybacterium avium</name>
    <dbReference type="NCBI Taxonomy" id="2017485"/>
    <lineage>
        <taxon>Bacteria</taxon>
        <taxon>Bacillati</taxon>
        <taxon>Actinomycetota</taxon>
        <taxon>Actinomycetes</taxon>
        <taxon>Micrococcales</taxon>
        <taxon>Dermabacteraceae</taxon>
        <taxon>Brachybacterium</taxon>
    </lineage>
</organism>
<dbReference type="KEGG" id="brv:CFK39_03820"/>
<dbReference type="Proteomes" id="UP000198398">
    <property type="component" value="Chromosome"/>
</dbReference>
<dbReference type="EMBL" id="CP022316">
    <property type="protein sequence ID" value="ASK65100.1"/>
    <property type="molecule type" value="Genomic_DNA"/>
</dbReference>
<gene>
    <name evidence="1" type="ORF">CFK39_03820</name>
</gene>
<reference evidence="2" key="1">
    <citation type="submission" date="2017-07" db="EMBL/GenBank/DDBJ databases">
        <title>Brachybacterium sp. VR2415.</title>
        <authorList>
            <person name="Tak E.J."/>
            <person name="Bae J.-W."/>
        </authorList>
    </citation>
    <scope>NUCLEOTIDE SEQUENCE [LARGE SCALE GENOMIC DNA]</scope>
    <source>
        <strain evidence="2">VR2415</strain>
    </source>
</reference>
<evidence type="ECO:0000313" key="2">
    <source>
        <dbReference type="Proteomes" id="UP000198398"/>
    </source>
</evidence>